<dbReference type="Proteomes" id="UP000000589">
    <property type="component" value="Chromosome X"/>
</dbReference>
<reference evidence="2 4" key="1">
    <citation type="journal article" date="2009" name="PLoS Biol.">
        <title>Lineage-specific biology revealed by a finished genome assembly of the mouse.</title>
        <authorList>
            <consortium name="Mouse Genome Sequencing Consortium"/>
            <person name="Church D.M."/>
            <person name="Goodstadt L."/>
            <person name="Hillier L.W."/>
            <person name="Zody M.C."/>
            <person name="Goldstein S."/>
            <person name="She X."/>
            <person name="Bult C.J."/>
            <person name="Agarwala R."/>
            <person name="Cherry J.L."/>
            <person name="DiCuccio M."/>
            <person name="Hlavina W."/>
            <person name="Kapustin Y."/>
            <person name="Meric P."/>
            <person name="Maglott D."/>
            <person name="Birtle Z."/>
            <person name="Marques A.C."/>
            <person name="Graves T."/>
            <person name="Zhou S."/>
            <person name="Teague B."/>
            <person name="Potamousis K."/>
            <person name="Churas C."/>
            <person name="Place M."/>
            <person name="Herschleb J."/>
            <person name="Runnheim R."/>
            <person name="Forrest D."/>
            <person name="Amos-Landgraf J."/>
            <person name="Schwartz D.C."/>
            <person name="Cheng Z."/>
            <person name="Lindblad-Toh K."/>
            <person name="Eichler E.E."/>
            <person name="Ponting C.P."/>
        </authorList>
    </citation>
    <scope>NUCLEOTIDE SEQUENCE [LARGE SCALE GENOMIC DNA]</scope>
    <source>
        <strain evidence="2 4">C57BL/6J</strain>
    </source>
</reference>
<evidence type="ECO:0000256" key="1">
    <source>
        <dbReference type="SAM" id="Phobius"/>
    </source>
</evidence>
<dbReference type="Ensembl" id="ENSMUST00000152288.2">
    <property type="protein sequence ID" value="ENSMUSP00000115890.2"/>
    <property type="gene ID" value="ENSMUSG00000001964.15"/>
</dbReference>
<proteinExistence type="evidence at protein level"/>
<sequence>MDDYAVLSDTELAAVLRQFHSQALRKENLRVRDPEKETLTPQLVIFFILLSVLRLGFSRRGLRHV</sequence>
<keyword evidence="1" id="KW-1133">Transmembrane helix</keyword>
<dbReference type="GeneTree" id="ENSGT00390000002034"/>
<keyword evidence="1" id="KW-0472">Membrane</keyword>
<dbReference type="AlphaFoldDB" id="D6RFS0"/>
<feature type="transmembrane region" description="Helical" evidence="1">
    <location>
        <begin position="39"/>
        <end position="57"/>
    </location>
</feature>
<evidence type="ECO:0007829" key="6">
    <source>
        <dbReference type="ProteomicsDB" id="D6RFS0"/>
    </source>
</evidence>
<evidence type="ECO:0007829" key="5">
    <source>
        <dbReference type="PeptideAtlas" id="D6RFS0"/>
    </source>
</evidence>
<protein>
    <submittedName>
        <fullName evidence="2">Emerin</fullName>
    </submittedName>
</protein>
<keyword evidence="1" id="KW-0812">Transmembrane</keyword>
<evidence type="ECO:0000313" key="3">
    <source>
        <dbReference type="MGI" id="MGI:108117"/>
    </source>
</evidence>
<keyword evidence="5 6" id="KW-1267">Proteomics identification</keyword>
<dbReference type="MGI" id="MGI:108117">
    <property type="gene designation" value="Emd"/>
</dbReference>
<dbReference type="Antibodypedia" id="371">
    <property type="antibodies" value="498 antibodies from 41 providers"/>
</dbReference>
<reference evidence="2" key="3">
    <citation type="submission" date="2025-08" db="UniProtKB">
        <authorList>
            <consortium name="Ensembl"/>
        </authorList>
    </citation>
    <scope>IDENTIFICATION</scope>
    <source>
        <strain evidence="2">C57BL/6J</strain>
    </source>
</reference>
<keyword evidence="4" id="KW-1185">Reference proteome</keyword>
<gene>
    <name evidence="2 3" type="primary">Emd</name>
</gene>
<reference evidence="2 4" key="2">
    <citation type="journal article" date="2011" name="PLoS Biol.">
        <title>Modernizing reference genome assemblies.</title>
        <authorList>
            <person name="Church D.M."/>
            <person name="Schneider V.A."/>
            <person name="Graves T."/>
            <person name="Auger K."/>
            <person name="Cunningham F."/>
            <person name="Bouk N."/>
            <person name="Chen H.C."/>
            <person name="Agarwala R."/>
            <person name="McLaren W.M."/>
            <person name="Ritchie G.R."/>
            <person name="Albracht D."/>
            <person name="Kremitzki M."/>
            <person name="Rock S."/>
            <person name="Kotkiewicz H."/>
            <person name="Kremitzki C."/>
            <person name="Wollam A."/>
            <person name="Trani L."/>
            <person name="Fulton L."/>
            <person name="Fulton R."/>
            <person name="Matthews L."/>
            <person name="Whitehead S."/>
            <person name="Chow W."/>
            <person name="Torrance J."/>
            <person name="Dunn M."/>
            <person name="Harden G."/>
            <person name="Threadgold G."/>
            <person name="Wood J."/>
            <person name="Collins J."/>
            <person name="Heath P."/>
            <person name="Griffiths G."/>
            <person name="Pelan S."/>
            <person name="Grafham D."/>
            <person name="Eichler E.E."/>
            <person name="Weinstock G."/>
            <person name="Mardis E.R."/>
            <person name="Wilson R.K."/>
            <person name="Howe K."/>
            <person name="Flicek P."/>
            <person name="Hubbard T."/>
        </authorList>
    </citation>
    <scope>NUCLEOTIDE SEQUENCE [LARGE SCALE GENOMIC DNA]</scope>
    <source>
        <strain evidence="2 4">C57BL/6J</strain>
    </source>
</reference>
<reference evidence="2" key="4">
    <citation type="submission" date="2025-09" db="UniProtKB">
        <authorList>
            <consortium name="Ensembl"/>
        </authorList>
    </citation>
    <scope>IDENTIFICATION</scope>
    <source>
        <strain evidence="2">C57BL/6J</strain>
    </source>
</reference>
<dbReference type="ExpressionAtlas" id="D6RFS0">
    <property type="expression patterns" value="baseline and differential"/>
</dbReference>
<dbReference type="PeptideAtlas" id="D6RFS0"/>
<dbReference type="AGR" id="MGI:108117"/>
<dbReference type="VEuPathDB" id="HostDB:ENSMUSG00000001964"/>
<dbReference type="ProteomicsDB" id="316674"/>
<dbReference type="Bgee" id="ENSMUSG00000001964">
    <property type="expression patterns" value="Expressed in undifferentiated genital tubercle and 250 other cell types or tissues"/>
</dbReference>
<evidence type="ECO:0000313" key="2">
    <source>
        <dbReference type="Ensembl" id="ENSMUSP00000115890.2"/>
    </source>
</evidence>
<dbReference type="HOGENOM" id="CLU_2849095_0_0_1"/>
<accession>D6RFS0</accession>
<name>D6RFS0_MOUSE</name>
<evidence type="ECO:0000313" key="4">
    <source>
        <dbReference type="Proteomes" id="UP000000589"/>
    </source>
</evidence>
<organism evidence="2 4">
    <name type="scientific">Mus musculus</name>
    <name type="common">Mouse</name>
    <dbReference type="NCBI Taxonomy" id="10090"/>
    <lineage>
        <taxon>Eukaryota</taxon>
        <taxon>Metazoa</taxon>
        <taxon>Chordata</taxon>
        <taxon>Craniata</taxon>
        <taxon>Vertebrata</taxon>
        <taxon>Euteleostomi</taxon>
        <taxon>Mammalia</taxon>
        <taxon>Eutheria</taxon>
        <taxon>Euarchontoglires</taxon>
        <taxon>Glires</taxon>
        <taxon>Rodentia</taxon>
        <taxon>Myomorpha</taxon>
        <taxon>Muroidea</taxon>
        <taxon>Muridae</taxon>
        <taxon>Murinae</taxon>
        <taxon>Mus</taxon>
        <taxon>Mus</taxon>
    </lineage>
</organism>